<proteinExistence type="predicted"/>
<dbReference type="STRING" id="671072.PL9214750001"/>
<gene>
    <name evidence="1" type="ORF">PL9214750001</name>
</gene>
<dbReference type="EMBL" id="CZDF01000183">
    <property type="protein sequence ID" value="CUR35863.1"/>
    <property type="molecule type" value="Genomic_DNA"/>
</dbReference>
<reference evidence="2" key="1">
    <citation type="submission" date="2015-10" db="EMBL/GenBank/DDBJ databases">
        <authorList>
            <person name="Regsiter A."/>
            <person name="william w."/>
        </authorList>
    </citation>
    <scope>NUCLEOTIDE SEQUENCE [LARGE SCALE GENOMIC DNA]</scope>
</reference>
<organism evidence="1 2">
    <name type="scientific">Planktothrix tepida PCC 9214</name>
    <dbReference type="NCBI Taxonomy" id="671072"/>
    <lineage>
        <taxon>Bacteria</taxon>
        <taxon>Bacillati</taxon>
        <taxon>Cyanobacteriota</taxon>
        <taxon>Cyanophyceae</taxon>
        <taxon>Oscillatoriophycideae</taxon>
        <taxon>Oscillatoriales</taxon>
        <taxon>Microcoleaceae</taxon>
        <taxon>Planktothrix</taxon>
    </lineage>
</organism>
<dbReference type="AlphaFoldDB" id="A0A1J1LTZ0"/>
<sequence length="64" mass="7574">MCCSPRFPCFKSQYSTMRRQADPIEQRVENFINPTETPEQWQTFLEAWEQACGYRPDSNPLLSL</sequence>
<evidence type="ECO:0000313" key="2">
    <source>
        <dbReference type="Proteomes" id="UP000184315"/>
    </source>
</evidence>
<keyword evidence="2" id="KW-1185">Reference proteome</keyword>
<name>A0A1J1LTZ0_9CYAN</name>
<protein>
    <submittedName>
        <fullName evidence="1">Uncharacterized protein</fullName>
    </submittedName>
</protein>
<dbReference type="Proteomes" id="UP000184315">
    <property type="component" value="Unassembled WGS sequence"/>
</dbReference>
<evidence type="ECO:0000313" key="1">
    <source>
        <dbReference type="EMBL" id="CUR35863.1"/>
    </source>
</evidence>
<accession>A0A1J1LTZ0</accession>